<feature type="transmembrane region" description="Helical" evidence="1">
    <location>
        <begin position="12"/>
        <end position="31"/>
    </location>
</feature>
<evidence type="ECO:0000313" key="2">
    <source>
        <dbReference type="EMBL" id="GAH82248.1"/>
    </source>
</evidence>
<protein>
    <submittedName>
        <fullName evidence="2">Uncharacterized protein</fullName>
    </submittedName>
</protein>
<comment type="caution">
    <text evidence="2">The sequence shown here is derived from an EMBL/GenBank/DDBJ whole genome shotgun (WGS) entry which is preliminary data.</text>
</comment>
<sequence>GMRYQIDKKAEWLSELTCFFLFAIQLDYTFLTLAGGEYEIWLKILA</sequence>
<evidence type="ECO:0000256" key="1">
    <source>
        <dbReference type="SAM" id="Phobius"/>
    </source>
</evidence>
<gene>
    <name evidence="2" type="ORF">S03H2_57562</name>
</gene>
<organism evidence="2">
    <name type="scientific">marine sediment metagenome</name>
    <dbReference type="NCBI Taxonomy" id="412755"/>
    <lineage>
        <taxon>unclassified sequences</taxon>
        <taxon>metagenomes</taxon>
        <taxon>ecological metagenomes</taxon>
    </lineage>
</organism>
<proteinExistence type="predicted"/>
<keyword evidence="1" id="KW-0472">Membrane</keyword>
<keyword evidence="1" id="KW-0812">Transmembrane</keyword>
<feature type="non-terminal residue" evidence="2">
    <location>
        <position position="1"/>
    </location>
</feature>
<dbReference type="AlphaFoldDB" id="X1KJL3"/>
<name>X1KJL3_9ZZZZ</name>
<reference evidence="2" key="1">
    <citation type="journal article" date="2014" name="Front. Microbiol.">
        <title>High frequency of phylogenetically diverse reductive dehalogenase-homologous genes in deep subseafloor sedimentary metagenomes.</title>
        <authorList>
            <person name="Kawai M."/>
            <person name="Futagami T."/>
            <person name="Toyoda A."/>
            <person name="Takaki Y."/>
            <person name="Nishi S."/>
            <person name="Hori S."/>
            <person name="Arai W."/>
            <person name="Tsubouchi T."/>
            <person name="Morono Y."/>
            <person name="Uchiyama I."/>
            <person name="Ito T."/>
            <person name="Fujiyama A."/>
            <person name="Inagaki F."/>
            <person name="Takami H."/>
        </authorList>
    </citation>
    <scope>NUCLEOTIDE SEQUENCE</scope>
    <source>
        <strain evidence="2">Expedition CK06-06</strain>
    </source>
</reference>
<dbReference type="EMBL" id="BARU01036903">
    <property type="protein sequence ID" value="GAH82248.1"/>
    <property type="molecule type" value="Genomic_DNA"/>
</dbReference>
<accession>X1KJL3</accession>
<keyword evidence="1" id="KW-1133">Transmembrane helix</keyword>